<dbReference type="Proteomes" id="UP000325013">
    <property type="component" value="Unassembled WGS sequence"/>
</dbReference>
<organism evidence="1 2">
    <name type="scientific">Brachyspira aalborgi</name>
    <dbReference type="NCBI Taxonomy" id="29522"/>
    <lineage>
        <taxon>Bacteria</taxon>
        <taxon>Pseudomonadati</taxon>
        <taxon>Spirochaetota</taxon>
        <taxon>Spirochaetia</taxon>
        <taxon>Brachyspirales</taxon>
        <taxon>Brachyspiraceae</taxon>
        <taxon>Brachyspira</taxon>
    </lineage>
</organism>
<evidence type="ECO:0000313" key="1">
    <source>
        <dbReference type="EMBL" id="TXJ57409.1"/>
    </source>
</evidence>
<accession>A0A5C8G6P6</accession>
<dbReference type="Gene3D" id="1.10.10.2910">
    <property type="match status" value="1"/>
</dbReference>
<dbReference type="EMBL" id="SAYJ01000012">
    <property type="protein sequence ID" value="TXJ57409.1"/>
    <property type="molecule type" value="Genomic_DNA"/>
</dbReference>
<evidence type="ECO:0000313" key="2">
    <source>
        <dbReference type="Proteomes" id="UP000325013"/>
    </source>
</evidence>
<reference evidence="1 2" key="1">
    <citation type="journal article" date="1992" name="Lakartidningen">
        <title>[Penicillin V and not amoxicillin is the first choice preparation in acute otitis].</title>
        <authorList>
            <person name="Kamme C."/>
            <person name="Lundgren K."/>
            <person name="Prellner K."/>
        </authorList>
    </citation>
    <scope>NUCLEOTIDE SEQUENCE [LARGE SCALE GENOMIC DNA]</scope>
    <source>
        <strain evidence="1 2">PC2777IV</strain>
    </source>
</reference>
<protein>
    <recommendedName>
        <fullName evidence="3">ImmA/IrrE family metallo-endopeptidase</fullName>
    </recommendedName>
</protein>
<dbReference type="OrthoDB" id="9816277at2"/>
<name>A0A5C8G6P6_9SPIR</name>
<sequence length="298" mass="35777">MLEFKEEKDIDELEKYIEKDSNDIPSIYYINTDVIDNFLKDEIVFTPFVGRVKYEKNSDKRKEYFFDKIDATEYRDKIKEKILKVKDNIKDINIFKNKFKEFKKSYSSVIPSELINKAMLIKDNNPEYTKDIGKFLFENGIILFVEELPDKDWKRLDGFSCFFNDYPVIVIYKKEDKRRMLFTIMHEVYHLIYNENEDNADKFAGCSLLTIKDLKKEYGEDYIHTMKEDENNENYKNIAKNLCNKYDISVEAAINTLKNYNILKKDIDKYKPYFREIRVEVQDNSSEIQIKPICDFID</sequence>
<proteinExistence type="predicted"/>
<dbReference type="RefSeq" id="WP_147528546.1">
    <property type="nucleotide sequence ID" value="NZ_SAYJ01000012.1"/>
</dbReference>
<gene>
    <name evidence="1" type="ORF">EPJ67_04600</name>
</gene>
<evidence type="ECO:0008006" key="3">
    <source>
        <dbReference type="Google" id="ProtNLM"/>
    </source>
</evidence>
<dbReference type="AlphaFoldDB" id="A0A5C8G6P6"/>
<comment type="caution">
    <text evidence="1">The sequence shown here is derived from an EMBL/GenBank/DDBJ whole genome shotgun (WGS) entry which is preliminary data.</text>
</comment>